<evidence type="ECO:0000313" key="2">
    <source>
        <dbReference type="Proteomes" id="UP000521943"/>
    </source>
</evidence>
<dbReference type="AlphaFoldDB" id="A0A8H6HZQ2"/>
<accession>A0A8H6HZQ2</accession>
<reference evidence="1 2" key="1">
    <citation type="submission" date="2020-07" db="EMBL/GenBank/DDBJ databases">
        <title>Comparative genomics of pyrophilous fungi reveals a link between fire events and developmental genes.</title>
        <authorList>
            <consortium name="DOE Joint Genome Institute"/>
            <person name="Steindorff A.S."/>
            <person name="Carver A."/>
            <person name="Calhoun S."/>
            <person name="Stillman K."/>
            <person name="Liu H."/>
            <person name="Lipzen A."/>
            <person name="Pangilinan J."/>
            <person name="Labutti K."/>
            <person name="Bruns T.D."/>
            <person name="Grigoriev I.V."/>
        </authorList>
    </citation>
    <scope>NUCLEOTIDE SEQUENCE [LARGE SCALE GENOMIC DNA]</scope>
    <source>
        <strain evidence="1 2">CBS 144469</strain>
    </source>
</reference>
<name>A0A8H6HZQ2_9AGAR</name>
<gene>
    <name evidence="1" type="ORF">DFP72DRAFT_894532</name>
</gene>
<organism evidence="1 2">
    <name type="scientific">Ephemerocybe angulata</name>
    <dbReference type="NCBI Taxonomy" id="980116"/>
    <lineage>
        <taxon>Eukaryota</taxon>
        <taxon>Fungi</taxon>
        <taxon>Dikarya</taxon>
        <taxon>Basidiomycota</taxon>
        <taxon>Agaricomycotina</taxon>
        <taxon>Agaricomycetes</taxon>
        <taxon>Agaricomycetidae</taxon>
        <taxon>Agaricales</taxon>
        <taxon>Agaricineae</taxon>
        <taxon>Psathyrellaceae</taxon>
        <taxon>Ephemerocybe</taxon>
    </lineage>
</organism>
<dbReference type="Proteomes" id="UP000521943">
    <property type="component" value="Unassembled WGS sequence"/>
</dbReference>
<comment type="caution">
    <text evidence="1">The sequence shown here is derived from an EMBL/GenBank/DDBJ whole genome shotgun (WGS) entry which is preliminary data.</text>
</comment>
<keyword evidence="2" id="KW-1185">Reference proteome</keyword>
<evidence type="ECO:0000313" key="1">
    <source>
        <dbReference type="EMBL" id="KAF6756040.1"/>
    </source>
</evidence>
<protein>
    <submittedName>
        <fullName evidence="1">Uncharacterized protein</fullName>
    </submittedName>
</protein>
<sequence length="178" mass="20041">MGRVIDFTNSLPRLVSLIFDRFIILEGSLMSKHCRRRARVPYRPICALTVKNSNATAIGYLLHHLAPRKLTLDTCKLTTSSILRLPPSIDALSLSRIQGEDVELSVLPMLSSFVGTHLIVRDCAFITHHFLHLVLGRARLNLRSIAFPTLHYIQIKDCSGVAATREFHWMTGLHNATM</sequence>
<dbReference type="EMBL" id="JACGCI010000027">
    <property type="protein sequence ID" value="KAF6756040.1"/>
    <property type="molecule type" value="Genomic_DNA"/>
</dbReference>
<proteinExistence type="predicted"/>